<dbReference type="GO" id="GO:1900745">
    <property type="term" value="P:positive regulation of p38MAPK cascade"/>
    <property type="evidence" value="ECO:0007669"/>
    <property type="project" value="InterPro"/>
</dbReference>
<comment type="subcellular location">
    <subcellularLocation>
        <location evidence="1">Cell membrane</location>
        <topology evidence="1">Single-pass membrane protein</topology>
    </subcellularLocation>
</comment>
<name>A0A8C5U067_9PASS</name>
<keyword evidence="5 7" id="KW-1133">Transmembrane helix</keyword>
<evidence type="ECO:0000256" key="7">
    <source>
        <dbReference type="SAM" id="Phobius"/>
    </source>
</evidence>
<proteinExistence type="inferred from homology"/>
<dbReference type="OrthoDB" id="9353106at2759"/>
<keyword evidence="6 7" id="KW-0472">Membrane</keyword>
<feature type="transmembrane region" description="Helical" evidence="7">
    <location>
        <begin position="12"/>
        <end position="34"/>
    </location>
</feature>
<comment type="similarity">
    <text evidence="2">Belongs to the RELT family.</text>
</comment>
<dbReference type="AlphaFoldDB" id="A0A8C5U067"/>
<evidence type="ECO:0000256" key="1">
    <source>
        <dbReference type="ARBA" id="ARBA00004162"/>
    </source>
</evidence>
<reference evidence="8" key="2">
    <citation type="submission" date="2025-09" db="UniProtKB">
        <authorList>
            <consortium name="Ensembl"/>
        </authorList>
    </citation>
    <scope>IDENTIFICATION</scope>
</reference>
<evidence type="ECO:0000256" key="5">
    <source>
        <dbReference type="ARBA" id="ARBA00022989"/>
    </source>
</evidence>
<dbReference type="GO" id="GO:0010811">
    <property type="term" value="P:positive regulation of cell-substrate adhesion"/>
    <property type="evidence" value="ECO:0007669"/>
    <property type="project" value="TreeGrafter"/>
</dbReference>
<sequence>GGAPQPGQGISMVFLLVLVFFIMGLVGFLICHVLKKKGYRCRTFRDEPDLDNKDGNEDTMEKIVSYIIQNEASVLTAAARTGPHPITTRCTWAPRRRPASTAARRRGARCSARGAPRRAGAGCIPERPPSSQWAGTAVSFARHLPAGTSPLGSLQSPCSFRLPCSPHSCCFPLRCPSSSCSSRGARWFLHLEMPVVCGRL</sequence>
<protein>
    <submittedName>
        <fullName evidence="8">RELT like 2</fullName>
    </submittedName>
</protein>
<evidence type="ECO:0000256" key="6">
    <source>
        <dbReference type="ARBA" id="ARBA00023136"/>
    </source>
</evidence>
<dbReference type="InterPro" id="IPR022248">
    <property type="entry name" value="TNF_rcpt_RELT"/>
</dbReference>
<evidence type="ECO:0000256" key="2">
    <source>
        <dbReference type="ARBA" id="ARBA00008688"/>
    </source>
</evidence>
<reference evidence="8" key="1">
    <citation type="submission" date="2025-08" db="UniProtKB">
        <authorList>
            <consortium name="Ensembl"/>
        </authorList>
    </citation>
    <scope>IDENTIFICATION</scope>
</reference>
<evidence type="ECO:0000256" key="3">
    <source>
        <dbReference type="ARBA" id="ARBA00022475"/>
    </source>
</evidence>
<dbReference type="Proteomes" id="UP000694560">
    <property type="component" value="Unplaced"/>
</dbReference>
<evidence type="ECO:0000313" key="9">
    <source>
        <dbReference type="Proteomes" id="UP000694560"/>
    </source>
</evidence>
<organism evidence="8 9">
    <name type="scientific">Malurus cyaneus samueli</name>
    <dbReference type="NCBI Taxonomy" id="2593467"/>
    <lineage>
        <taxon>Eukaryota</taxon>
        <taxon>Metazoa</taxon>
        <taxon>Chordata</taxon>
        <taxon>Craniata</taxon>
        <taxon>Vertebrata</taxon>
        <taxon>Euteleostomi</taxon>
        <taxon>Archelosauria</taxon>
        <taxon>Archosauria</taxon>
        <taxon>Dinosauria</taxon>
        <taxon>Saurischia</taxon>
        <taxon>Theropoda</taxon>
        <taxon>Coelurosauria</taxon>
        <taxon>Aves</taxon>
        <taxon>Neognathae</taxon>
        <taxon>Neoaves</taxon>
        <taxon>Telluraves</taxon>
        <taxon>Australaves</taxon>
        <taxon>Passeriformes</taxon>
        <taxon>Meliphagoidea</taxon>
        <taxon>Maluridae</taxon>
        <taxon>Malurus</taxon>
    </lineage>
</organism>
<evidence type="ECO:0000256" key="4">
    <source>
        <dbReference type="ARBA" id="ARBA00022692"/>
    </source>
</evidence>
<dbReference type="Pfam" id="PF12606">
    <property type="entry name" value="RELT"/>
    <property type="match status" value="1"/>
</dbReference>
<dbReference type="PANTHER" id="PTHR31481">
    <property type="entry name" value="RELT-LIKE PROTEIN 2 RELL2"/>
    <property type="match status" value="1"/>
</dbReference>
<dbReference type="Ensembl" id="ENSMCST00000015414.1">
    <property type="protein sequence ID" value="ENSMCSP00000015032.1"/>
    <property type="gene ID" value="ENSMCSG00000010598.1"/>
</dbReference>
<keyword evidence="4 7" id="KW-0812">Transmembrane</keyword>
<accession>A0A8C5U067</accession>
<keyword evidence="9" id="KW-1185">Reference proteome</keyword>
<keyword evidence="3" id="KW-1003">Cell membrane</keyword>
<evidence type="ECO:0000313" key="8">
    <source>
        <dbReference type="Ensembl" id="ENSMCSP00000015032.1"/>
    </source>
</evidence>
<dbReference type="GO" id="GO:0005886">
    <property type="term" value="C:plasma membrane"/>
    <property type="evidence" value="ECO:0007669"/>
    <property type="project" value="UniProtKB-SubCell"/>
</dbReference>
<dbReference type="PANTHER" id="PTHR31481:SF0">
    <property type="entry name" value="RELT-LIKE PROTEIN 2"/>
    <property type="match status" value="1"/>
</dbReference>
<dbReference type="InterPro" id="IPR042313">
    <property type="entry name" value="RELL2"/>
</dbReference>